<feature type="transmembrane region" description="Helical" evidence="1">
    <location>
        <begin position="12"/>
        <end position="32"/>
    </location>
</feature>
<keyword evidence="3" id="KW-1185">Reference proteome</keyword>
<comment type="caution">
    <text evidence="2">The sequence shown here is derived from an EMBL/GenBank/DDBJ whole genome shotgun (WGS) entry which is preliminary data.</text>
</comment>
<proteinExistence type="predicted"/>
<dbReference type="Proteomes" id="UP000032336">
    <property type="component" value="Unassembled WGS sequence"/>
</dbReference>
<keyword evidence="1" id="KW-0812">Transmembrane</keyword>
<protein>
    <submittedName>
        <fullName evidence="2">Uncharacterized protein</fullName>
    </submittedName>
</protein>
<evidence type="ECO:0000256" key="1">
    <source>
        <dbReference type="SAM" id="Phobius"/>
    </source>
</evidence>
<accession>A0A0D8FV03</accession>
<dbReference type="EMBL" id="JXUW01000012">
    <property type="protein sequence ID" value="KJE76759.1"/>
    <property type="molecule type" value="Genomic_DNA"/>
</dbReference>
<dbReference type="OrthoDB" id="9429768at2"/>
<reference evidence="2 3" key="1">
    <citation type="submission" date="2015-01" db="EMBL/GenBank/DDBJ databases">
        <title>Draft genome of the acidophilic iron oxidizer Ferrimicrobium acidiphilum strain T23.</title>
        <authorList>
            <person name="Poehlein A."/>
            <person name="Eisen S."/>
            <person name="Schloemann M."/>
            <person name="Johnson B.D."/>
            <person name="Daniel R."/>
            <person name="Muehling M."/>
        </authorList>
    </citation>
    <scope>NUCLEOTIDE SEQUENCE [LARGE SCALE GENOMIC DNA]</scope>
    <source>
        <strain evidence="2 3">T23</strain>
    </source>
</reference>
<keyword evidence="1" id="KW-1133">Transmembrane helix</keyword>
<dbReference type="RefSeq" id="WP_035389189.1">
    <property type="nucleotide sequence ID" value="NZ_JQKF01000010.1"/>
</dbReference>
<evidence type="ECO:0000313" key="2">
    <source>
        <dbReference type="EMBL" id="KJE76759.1"/>
    </source>
</evidence>
<organism evidence="2 3">
    <name type="scientific">Ferrimicrobium acidiphilum DSM 19497</name>
    <dbReference type="NCBI Taxonomy" id="1121877"/>
    <lineage>
        <taxon>Bacteria</taxon>
        <taxon>Bacillati</taxon>
        <taxon>Actinomycetota</taxon>
        <taxon>Acidimicrobiia</taxon>
        <taxon>Acidimicrobiales</taxon>
        <taxon>Acidimicrobiaceae</taxon>
        <taxon>Ferrimicrobium</taxon>
    </lineage>
</organism>
<keyword evidence="1" id="KW-0472">Membrane</keyword>
<evidence type="ECO:0000313" key="3">
    <source>
        <dbReference type="Proteomes" id="UP000032336"/>
    </source>
</evidence>
<dbReference type="GeneID" id="78372727"/>
<sequence>MKTEINRIPKPIGALLVLIAIIVIVMIGGVFAQQGSLGERSWQYPAVGHTVNGYAGAPVGSPIYHSKQ</sequence>
<gene>
    <name evidence="2" type="ORF">FEAC_15460</name>
</gene>
<dbReference type="AlphaFoldDB" id="A0A0D8FV03"/>
<name>A0A0D8FV03_9ACTN</name>